<sequence length="128" mass="14223">MKINEARDRGRVARKGPGERGQSPADGLLTPYSIAFSGKPAIALSSDNVGRVCPAISARDVFCSRGFIAQPLGNGSLQRSVTWQKKGRGQRWILHSEKDWGHVSWYSKKGIHLWKVMLLIFLMCWAVA</sequence>
<comment type="caution">
    <text evidence="2">The sequence shown here is derived from an EMBL/GenBank/DDBJ whole genome shotgun (WGS) entry which is preliminary data.</text>
</comment>
<accession>A0A4Y2PSW9</accession>
<organism evidence="2 3">
    <name type="scientific">Araneus ventricosus</name>
    <name type="common">Orbweaver spider</name>
    <name type="synonym">Epeira ventricosa</name>
    <dbReference type="NCBI Taxonomy" id="182803"/>
    <lineage>
        <taxon>Eukaryota</taxon>
        <taxon>Metazoa</taxon>
        <taxon>Ecdysozoa</taxon>
        <taxon>Arthropoda</taxon>
        <taxon>Chelicerata</taxon>
        <taxon>Arachnida</taxon>
        <taxon>Araneae</taxon>
        <taxon>Araneomorphae</taxon>
        <taxon>Entelegynae</taxon>
        <taxon>Araneoidea</taxon>
        <taxon>Araneidae</taxon>
        <taxon>Araneus</taxon>
    </lineage>
</organism>
<dbReference type="Proteomes" id="UP000499080">
    <property type="component" value="Unassembled WGS sequence"/>
</dbReference>
<proteinExistence type="predicted"/>
<feature type="compositionally biased region" description="Basic and acidic residues" evidence="1">
    <location>
        <begin position="1"/>
        <end position="11"/>
    </location>
</feature>
<evidence type="ECO:0000256" key="1">
    <source>
        <dbReference type="SAM" id="MobiDB-lite"/>
    </source>
</evidence>
<dbReference type="OrthoDB" id="3252356at2759"/>
<name>A0A4Y2PSW9_ARAVE</name>
<dbReference type="AlphaFoldDB" id="A0A4Y2PSW9"/>
<feature type="region of interest" description="Disordered" evidence="1">
    <location>
        <begin position="1"/>
        <end position="27"/>
    </location>
</feature>
<keyword evidence="3" id="KW-1185">Reference proteome</keyword>
<dbReference type="EMBL" id="BGPR01012193">
    <property type="protein sequence ID" value="GBN54988.1"/>
    <property type="molecule type" value="Genomic_DNA"/>
</dbReference>
<gene>
    <name evidence="2" type="ORF">AVEN_215491_1</name>
</gene>
<evidence type="ECO:0000313" key="3">
    <source>
        <dbReference type="Proteomes" id="UP000499080"/>
    </source>
</evidence>
<reference evidence="2 3" key="1">
    <citation type="journal article" date="2019" name="Sci. Rep.">
        <title>Orb-weaving spider Araneus ventricosus genome elucidates the spidroin gene catalogue.</title>
        <authorList>
            <person name="Kono N."/>
            <person name="Nakamura H."/>
            <person name="Ohtoshi R."/>
            <person name="Moran D.A.P."/>
            <person name="Shinohara A."/>
            <person name="Yoshida Y."/>
            <person name="Fujiwara M."/>
            <person name="Mori M."/>
            <person name="Tomita M."/>
            <person name="Arakawa K."/>
        </authorList>
    </citation>
    <scope>NUCLEOTIDE SEQUENCE [LARGE SCALE GENOMIC DNA]</scope>
</reference>
<protein>
    <submittedName>
        <fullName evidence="2">Uncharacterized protein</fullName>
    </submittedName>
</protein>
<evidence type="ECO:0000313" key="2">
    <source>
        <dbReference type="EMBL" id="GBN54988.1"/>
    </source>
</evidence>